<dbReference type="Gene3D" id="1.10.510.10">
    <property type="entry name" value="Transferase(Phosphotransferase) domain 1"/>
    <property type="match status" value="1"/>
</dbReference>
<dbReference type="InterPro" id="IPR002575">
    <property type="entry name" value="Aminoglycoside_PTrfase"/>
</dbReference>
<protein>
    <submittedName>
        <fullName evidence="2">Stress response kinase A</fullName>
    </submittedName>
</protein>
<dbReference type="GO" id="GO:0016301">
    <property type="term" value="F:kinase activity"/>
    <property type="evidence" value="ECO:0007669"/>
    <property type="project" value="UniProtKB-KW"/>
</dbReference>
<keyword evidence="2" id="KW-0418">Kinase</keyword>
<dbReference type="AlphaFoldDB" id="A0A7V8FJY3"/>
<dbReference type="EMBL" id="WNDS01000001">
    <property type="protein sequence ID" value="KAF1017392.1"/>
    <property type="molecule type" value="Genomic_DNA"/>
</dbReference>
<dbReference type="Gene3D" id="1.20.58.840">
    <property type="match status" value="1"/>
</dbReference>
<dbReference type="InterPro" id="IPR011009">
    <property type="entry name" value="Kinase-like_dom_sf"/>
</dbReference>
<organism evidence="2 3">
    <name type="scientific">Stenotrophomonas maltophilia</name>
    <name type="common">Pseudomonas maltophilia</name>
    <name type="synonym">Xanthomonas maltophilia</name>
    <dbReference type="NCBI Taxonomy" id="40324"/>
    <lineage>
        <taxon>Bacteria</taxon>
        <taxon>Pseudomonadati</taxon>
        <taxon>Pseudomonadota</taxon>
        <taxon>Gammaproteobacteria</taxon>
        <taxon>Lysobacterales</taxon>
        <taxon>Lysobacteraceae</taxon>
        <taxon>Stenotrophomonas</taxon>
        <taxon>Stenotrophomonas maltophilia group</taxon>
    </lineage>
</organism>
<evidence type="ECO:0000313" key="3">
    <source>
        <dbReference type="Proteomes" id="UP000487117"/>
    </source>
</evidence>
<evidence type="ECO:0000313" key="2">
    <source>
        <dbReference type="EMBL" id="KAF1017392.1"/>
    </source>
</evidence>
<proteinExistence type="predicted"/>
<feature type="domain" description="Aminoglycoside phosphotransferase" evidence="1">
    <location>
        <begin position="64"/>
        <end position="277"/>
    </location>
</feature>
<evidence type="ECO:0000259" key="1">
    <source>
        <dbReference type="Pfam" id="PF01636"/>
    </source>
</evidence>
<dbReference type="Proteomes" id="UP000487117">
    <property type="component" value="Unassembled WGS sequence"/>
</dbReference>
<gene>
    <name evidence="2" type="primary">srkA_1</name>
    <name evidence="2" type="ORF">GAK31_00657</name>
</gene>
<accession>A0A7V8FJY3</accession>
<reference evidence="3" key="1">
    <citation type="journal article" date="2020" name="MBio">
        <title>Horizontal gene transfer to a defensive symbiont with a reduced genome amongst a multipartite beetle microbiome.</title>
        <authorList>
            <person name="Waterworth S.C."/>
            <person name="Florez L.V."/>
            <person name="Rees E.R."/>
            <person name="Hertweck C."/>
            <person name="Kaltenpoth M."/>
            <person name="Kwan J.C."/>
        </authorList>
    </citation>
    <scope>NUCLEOTIDE SEQUENCE [LARGE SCALE GENOMIC DNA]</scope>
</reference>
<dbReference type="Pfam" id="PF01636">
    <property type="entry name" value="APH"/>
    <property type="match status" value="1"/>
</dbReference>
<dbReference type="SUPFAM" id="SSF56112">
    <property type="entry name" value="Protein kinase-like (PK-like)"/>
    <property type="match status" value="1"/>
</dbReference>
<sequence length="334" mass="37190">MPLASNARIIELLQQSYGIVANAVVPRPVGADAHASVYRIDARQCQWWLKCRSYQVHAGVWDSLHWLRTEQGIEEIVAPWPALTGGASVQRWGLQFTLFPYVKGVSGFEAALSCAQWRRLGDVMRRLHTAQLPAELKAGLPAVLLDRAALDTVGGWLQQPAALPEPRDAFGRRFLGIWQQQRGRIEQLQARAEQLYAQLQGERPPLHLCHTDLHAGNLLMAPDGGLFLIDWDGLSLAPRERDLMFIGGAVGGRWGREQPLGFAEGYAGPAGDPRWIAWYRYWRVLQDLIEFQQALLAAGAEKRPVPLRRQSLQFLGEQFAPGNVFDAAARAVPA</sequence>
<dbReference type="Gene3D" id="3.30.200.20">
    <property type="entry name" value="Phosphorylase Kinase, domain 1"/>
    <property type="match status" value="1"/>
</dbReference>
<comment type="caution">
    <text evidence="2">The sequence shown here is derived from an EMBL/GenBank/DDBJ whole genome shotgun (WGS) entry which is preliminary data.</text>
</comment>
<name>A0A7V8FJY3_STEMA</name>
<keyword evidence="2" id="KW-0808">Transferase</keyword>